<dbReference type="AlphaFoldDB" id="E5AKI2"/>
<evidence type="ECO:0000313" key="1">
    <source>
        <dbReference type="EMBL" id="CBW73654.1"/>
    </source>
</evidence>
<dbReference type="Proteomes" id="UP000007437">
    <property type="component" value="Chromosome"/>
</dbReference>
<sequence length="64" mass="7253">MPDARSVLAQRAYGNHEMEESVISIRFKGTRRFAVLSASSTDNAMHARHAHSPAEYRGNDAWFF</sequence>
<evidence type="ECO:0000313" key="2">
    <source>
        <dbReference type="Proteomes" id="UP000007437"/>
    </source>
</evidence>
<name>E5AKI2_MYCRK</name>
<dbReference type="EMBL" id="FR687359">
    <property type="protein sequence ID" value="CBW73654.1"/>
    <property type="molecule type" value="Genomic_DNA"/>
</dbReference>
<gene>
    <name evidence="1" type="ordered locus">RBRH_00808</name>
</gene>
<dbReference type="STRING" id="882378.RBRH_00808"/>
<dbReference type="HOGENOM" id="CLU_2859157_0_0_4"/>
<organism evidence="1 2">
    <name type="scientific">Mycetohabitans rhizoxinica (strain DSM 19002 / CIP 109453 / HKI 454)</name>
    <name type="common">Paraburkholderia rhizoxinica</name>
    <dbReference type="NCBI Taxonomy" id="882378"/>
    <lineage>
        <taxon>Bacteria</taxon>
        <taxon>Pseudomonadati</taxon>
        <taxon>Pseudomonadota</taxon>
        <taxon>Betaproteobacteria</taxon>
        <taxon>Burkholderiales</taxon>
        <taxon>Burkholderiaceae</taxon>
        <taxon>Mycetohabitans</taxon>
    </lineage>
</organism>
<reference evidence="1 2" key="1">
    <citation type="journal article" date="2011" name="J. Bacteriol.">
        <title>Complete genome sequence of Burkholderia rhizoxinica, an endosymbiont of Rhizopus microsporus.</title>
        <authorList>
            <person name="Lackner G."/>
            <person name="Moebius N."/>
            <person name="Partida-Martinez L."/>
            <person name="Hertweck C."/>
        </authorList>
    </citation>
    <scope>NUCLEOTIDE SEQUENCE [LARGE SCALE GENOMIC DNA]</scope>
    <source>
        <strain evidence="2">DSM 19002 / CIP 109453 / HKI 454</strain>
    </source>
</reference>
<proteinExistence type="predicted"/>
<accession>E5AKI2</accession>
<dbReference type="KEGG" id="brh:RBRH_00808"/>
<protein>
    <submittedName>
        <fullName evidence="1">Uncharacterized protein</fullName>
    </submittedName>
</protein>